<reference evidence="1 2" key="1">
    <citation type="submission" date="2018-11" db="EMBL/GenBank/DDBJ databases">
        <title>Sequencing the genomes of 1000 actinobacteria strains.</title>
        <authorList>
            <person name="Klenk H.-P."/>
        </authorList>
    </citation>
    <scope>NUCLEOTIDE SEQUENCE [LARGE SCALE GENOMIC DNA]</scope>
    <source>
        <strain evidence="1 2">DSM 12652</strain>
    </source>
</reference>
<protein>
    <submittedName>
        <fullName evidence="1">Uncharacterized protein DUF5063</fullName>
    </submittedName>
</protein>
<comment type="caution">
    <text evidence="1">The sequence shown here is derived from an EMBL/GenBank/DDBJ whole genome shotgun (WGS) entry which is preliminary data.</text>
</comment>
<dbReference type="RefSeq" id="WP_246003282.1">
    <property type="nucleotide sequence ID" value="NZ_RKHO01000001.1"/>
</dbReference>
<proteinExistence type="predicted"/>
<keyword evidence="2" id="KW-1185">Reference proteome</keyword>
<dbReference type="InterPro" id="IPR038312">
    <property type="entry name" value="DUF5063_sf"/>
</dbReference>
<organism evidence="1 2">
    <name type="scientific">Nocardioides aurantiacus</name>
    <dbReference type="NCBI Taxonomy" id="86796"/>
    <lineage>
        <taxon>Bacteria</taxon>
        <taxon>Bacillati</taxon>
        <taxon>Actinomycetota</taxon>
        <taxon>Actinomycetes</taxon>
        <taxon>Propionibacteriales</taxon>
        <taxon>Nocardioidaceae</taxon>
        <taxon>Nocardioides</taxon>
    </lineage>
</organism>
<dbReference type="AlphaFoldDB" id="A0A3N2CPG0"/>
<dbReference type="Gene3D" id="1.20.120.1550">
    <property type="entry name" value="Protein of unknown function DUF5063"/>
    <property type="match status" value="1"/>
</dbReference>
<evidence type="ECO:0000313" key="1">
    <source>
        <dbReference type="EMBL" id="ROR89286.1"/>
    </source>
</evidence>
<sequence length="214" mass="23003">MTDDVHEAVPTMPDQERDELAQQVADAVEVYLLGLQAISRGEAAGGAAVPLLLLEVSQLLLAGARLGAQVDFETPTRYQPDVGPDPDLDAMRLRLASVLGDIDTYAHNFEPYDPATLPSQLSDDLTIIATDVAHGLRHFRNGDAREALWWWQYSYLASWGTSACGVLSALHSVVAHDRLDRDVEDEVELLEAAEELGDVLAGGGAVLDGGTARS</sequence>
<dbReference type="Proteomes" id="UP000281738">
    <property type="component" value="Unassembled WGS sequence"/>
</dbReference>
<dbReference type="InterPro" id="IPR032025">
    <property type="entry name" value="DUF5063"/>
</dbReference>
<gene>
    <name evidence="1" type="ORF">EDD33_0105</name>
</gene>
<accession>A0A3N2CPG0</accession>
<name>A0A3N2CPG0_9ACTN</name>
<dbReference type="EMBL" id="RKHO01000001">
    <property type="protein sequence ID" value="ROR89286.1"/>
    <property type="molecule type" value="Genomic_DNA"/>
</dbReference>
<dbReference type="Pfam" id="PF16702">
    <property type="entry name" value="DUF5063"/>
    <property type="match status" value="1"/>
</dbReference>
<evidence type="ECO:0000313" key="2">
    <source>
        <dbReference type="Proteomes" id="UP000281738"/>
    </source>
</evidence>